<evidence type="ECO:0000313" key="1">
    <source>
        <dbReference type="WBParaSite" id="GPUH_0000749601-mRNA-1"/>
    </source>
</evidence>
<dbReference type="WBParaSite" id="GPUH_0000749601-mRNA-1">
    <property type="protein sequence ID" value="GPUH_0000749601-mRNA-1"/>
    <property type="gene ID" value="GPUH_0000749601"/>
</dbReference>
<dbReference type="AlphaFoldDB" id="A0A183DFJ6"/>
<organism evidence="1">
    <name type="scientific">Gongylonema pulchrum</name>
    <dbReference type="NCBI Taxonomy" id="637853"/>
    <lineage>
        <taxon>Eukaryota</taxon>
        <taxon>Metazoa</taxon>
        <taxon>Ecdysozoa</taxon>
        <taxon>Nematoda</taxon>
        <taxon>Chromadorea</taxon>
        <taxon>Rhabditida</taxon>
        <taxon>Spirurina</taxon>
        <taxon>Spiruromorpha</taxon>
        <taxon>Spiruroidea</taxon>
        <taxon>Gongylonematidae</taxon>
        <taxon>Gongylonema</taxon>
    </lineage>
</organism>
<name>A0A183DFJ6_9BILA</name>
<dbReference type="Gene3D" id="1.25.40.10">
    <property type="entry name" value="Tetratricopeptide repeat domain"/>
    <property type="match status" value="1"/>
</dbReference>
<proteinExistence type="predicted"/>
<accession>A0A183DFJ6</accession>
<dbReference type="InterPro" id="IPR011990">
    <property type="entry name" value="TPR-like_helical_dom_sf"/>
</dbReference>
<sequence>LIKNPQPLRFIFHLLEVLQPEDYEPDSWQLEPHEKLASVAKLKEAGNEFLKKGDLENASLKYREALNRIETLLLREKPGDHEWIDLDKQVGFFFFS</sequence>
<protein>
    <submittedName>
        <fullName evidence="1">TPR_REGION domain-containing protein</fullName>
    </submittedName>
</protein>
<reference evidence="1" key="1">
    <citation type="submission" date="2016-06" db="UniProtKB">
        <authorList>
            <consortium name="WormBaseParasite"/>
        </authorList>
    </citation>
    <scope>IDENTIFICATION</scope>
</reference>